<dbReference type="InterPro" id="IPR016181">
    <property type="entry name" value="Acyl_CoA_acyltransferase"/>
</dbReference>
<dbReference type="Pfam" id="PF00583">
    <property type="entry name" value="Acetyltransf_1"/>
    <property type="match status" value="1"/>
</dbReference>
<dbReference type="EMBL" id="FOZW01000001">
    <property type="protein sequence ID" value="SFS33864.1"/>
    <property type="molecule type" value="Genomic_DNA"/>
</dbReference>
<evidence type="ECO:0000259" key="3">
    <source>
        <dbReference type="PROSITE" id="PS51186"/>
    </source>
</evidence>
<evidence type="ECO:0000313" key="5">
    <source>
        <dbReference type="Proteomes" id="UP000199392"/>
    </source>
</evidence>
<dbReference type="SUPFAM" id="SSF55729">
    <property type="entry name" value="Acyl-CoA N-acyltransferases (Nat)"/>
    <property type="match status" value="1"/>
</dbReference>
<protein>
    <submittedName>
        <fullName evidence="4">Ribosomal protein S18 acetylase RimI</fullName>
    </submittedName>
</protein>
<dbReference type="InterPro" id="IPR050832">
    <property type="entry name" value="Bact_Acetyltransf"/>
</dbReference>
<dbReference type="PANTHER" id="PTHR43877:SF2">
    <property type="entry name" value="AMINOALKYLPHOSPHONATE N-ACETYLTRANSFERASE-RELATED"/>
    <property type="match status" value="1"/>
</dbReference>
<dbReference type="CDD" id="cd04301">
    <property type="entry name" value="NAT_SF"/>
    <property type="match status" value="1"/>
</dbReference>
<evidence type="ECO:0000256" key="2">
    <source>
        <dbReference type="ARBA" id="ARBA00023315"/>
    </source>
</evidence>
<dbReference type="AlphaFoldDB" id="A0A1I6P0X2"/>
<accession>A0A1I6P0X2</accession>
<dbReference type="Gene3D" id="3.40.630.30">
    <property type="match status" value="1"/>
</dbReference>
<dbReference type="RefSeq" id="WP_092426374.1">
    <property type="nucleotide sequence ID" value="NZ_FNCL01000008.1"/>
</dbReference>
<dbReference type="PROSITE" id="PS51186">
    <property type="entry name" value="GNAT"/>
    <property type="match status" value="1"/>
</dbReference>
<keyword evidence="4" id="KW-0689">Ribosomal protein</keyword>
<dbReference type="GO" id="GO:0005840">
    <property type="term" value="C:ribosome"/>
    <property type="evidence" value="ECO:0007669"/>
    <property type="project" value="UniProtKB-KW"/>
</dbReference>
<name>A0A1I6P0X2_9RHOB</name>
<dbReference type="STRING" id="311180.SAMN04488050_101239"/>
<proteinExistence type="predicted"/>
<dbReference type="InterPro" id="IPR000182">
    <property type="entry name" value="GNAT_dom"/>
</dbReference>
<keyword evidence="5" id="KW-1185">Reference proteome</keyword>
<feature type="domain" description="N-acetyltransferase" evidence="3">
    <location>
        <begin position="1"/>
        <end position="171"/>
    </location>
</feature>
<evidence type="ECO:0000313" key="4">
    <source>
        <dbReference type="EMBL" id="SFS33864.1"/>
    </source>
</evidence>
<dbReference type="PANTHER" id="PTHR43877">
    <property type="entry name" value="AMINOALKYLPHOSPHONATE N-ACETYLTRANSFERASE-RELATED-RELATED"/>
    <property type="match status" value="1"/>
</dbReference>
<dbReference type="GO" id="GO:0016747">
    <property type="term" value="F:acyltransferase activity, transferring groups other than amino-acyl groups"/>
    <property type="evidence" value="ECO:0007669"/>
    <property type="project" value="InterPro"/>
</dbReference>
<keyword evidence="4" id="KW-0687">Ribonucleoprotein</keyword>
<organism evidence="4 5">
    <name type="scientific">Alloyangia pacifica</name>
    <dbReference type="NCBI Taxonomy" id="311180"/>
    <lineage>
        <taxon>Bacteria</taxon>
        <taxon>Pseudomonadati</taxon>
        <taxon>Pseudomonadota</taxon>
        <taxon>Alphaproteobacteria</taxon>
        <taxon>Rhodobacterales</taxon>
        <taxon>Roseobacteraceae</taxon>
        <taxon>Alloyangia</taxon>
    </lineage>
</organism>
<dbReference type="Proteomes" id="UP000199392">
    <property type="component" value="Unassembled WGS sequence"/>
</dbReference>
<evidence type="ECO:0000256" key="1">
    <source>
        <dbReference type="ARBA" id="ARBA00022679"/>
    </source>
</evidence>
<sequence length="171" mass="18951">MTLRDARPEDASALAALSIEVWLGTYIRRGVTAEFADYALDTFTRANFERWLALPAERFIVSQNEEGIDGFLRLSQGAPGPLPGCSDTEITTLYVQPRHKGHGIGRNLLQAGLGAALALDAPSVWLATNSENTPAIAFYQAQGFERIGRTYFRIGEEAYPNDVFRYAFPRH</sequence>
<keyword evidence="1" id="KW-0808">Transferase</keyword>
<dbReference type="OrthoDB" id="7205533at2"/>
<gene>
    <name evidence="4" type="ORF">SAMN04488050_101239</name>
</gene>
<reference evidence="5" key="1">
    <citation type="submission" date="2016-10" db="EMBL/GenBank/DDBJ databases">
        <authorList>
            <person name="Varghese N."/>
            <person name="Submissions S."/>
        </authorList>
    </citation>
    <scope>NUCLEOTIDE SEQUENCE [LARGE SCALE GENOMIC DNA]</scope>
    <source>
        <strain evidence="5">DSM 26894</strain>
    </source>
</reference>
<keyword evidence="2" id="KW-0012">Acyltransferase</keyword>